<dbReference type="GO" id="GO:0008270">
    <property type="term" value="F:zinc ion binding"/>
    <property type="evidence" value="ECO:0007669"/>
    <property type="project" value="UniProtKB-KW"/>
</dbReference>
<reference evidence="10" key="1">
    <citation type="submission" date="2022-01" db="EMBL/GenBank/DDBJ databases">
        <authorList>
            <person name="King R."/>
        </authorList>
    </citation>
    <scope>NUCLEOTIDE SEQUENCE</scope>
</reference>
<accession>A0A9N9WSZ7</accession>
<dbReference type="PROSITE" id="PS50950">
    <property type="entry name" value="ZF_THAP"/>
    <property type="match status" value="1"/>
</dbReference>
<proteinExistence type="predicted"/>
<name>A0A9N9WSZ7_9DIPT</name>
<dbReference type="GO" id="GO:0003677">
    <property type="term" value="F:DNA binding"/>
    <property type="evidence" value="ECO:0007669"/>
    <property type="project" value="UniProtKB-UniRule"/>
</dbReference>
<dbReference type="SUPFAM" id="SSF57716">
    <property type="entry name" value="Glucocorticoid receptor-like (DNA-binding domain)"/>
    <property type="match status" value="1"/>
</dbReference>
<organism evidence="10 11">
    <name type="scientific">Chironomus riparius</name>
    <dbReference type="NCBI Taxonomy" id="315576"/>
    <lineage>
        <taxon>Eukaryota</taxon>
        <taxon>Metazoa</taxon>
        <taxon>Ecdysozoa</taxon>
        <taxon>Arthropoda</taxon>
        <taxon>Hexapoda</taxon>
        <taxon>Insecta</taxon>
        <taxon>Pterygota</taxon>
        <taxon>Neoptera</taxon>
        <taxon>Endopterygota</taxon>
        <taxon>Diptera</taxon>
        <taxon>Nematocera</taxon>
        <taxon>Chironomoidea</taxon>
        <taxon>Chironomidae</taxon>
        <taxon>Chironominae</taxon>
        <taxon>Chironomus</taxon>
    </lineage>
</organism>
<keyword evidence="7 8" id="KW-0238">DNA-binding</keyword>
<protein>
    <recommendedName>
        <fullName evidence="9">THAP-type domain-containing protein</fullName>
    </recommendedName>
</protein>
<dbReference type="GO" id="GO:0070005">
    <property type="term" value="F:cysteine-type aminopeptidase activity"/>
    <property type="evidence" value="ECO:0007669"/>
    <property type="project" value="InterPro"/>
</dbReference>
<keyword evidence="2" id="KW-0479">Metal-binding</keyword>
<evidence type="ECO:0000256" key="4">
    <source>
        <dbReference type="ARBA" id="ARBA00022801"/>
    </source>
</evidence>
<evidence type="ECO:0000256" key="6">
    <source>
        <dbReference type="ARBA" id="ARBA00022833"/>
    </source>
</evidence>
<dbReference type="GO" id="GO:0005737">
    <property type="term" value="C:cytoplasm"/>
    <property type="evidence" value="ECO:0007669"/>
    <property type="project" value="TreeGrafter"/>
</dbReference>
<dbReference type="AlphaFoldDB" id="A0A9N9WSZ7"/>
<keyword evidence="4" id="KW-0378">Hydrolase</keyword>
<evidence type="ECO:0000256" key="7">
    <source>
        <dbReference type="ARBA" id="ARBA00023125"/>
    </source>
</evidence>
<dbReference type="InterPro" id="IPR038765">
    <property type="entry name" value="Papain-like_cys_pep_sf"/>
</dbReference>
<keyword evidence="3 8" id="KW-0863">Zinc-finger</keyword>
<dbReference type="GO" id="GO:0043418">
    <property type="term" value="P:homocysteine catabolic process"/>
    <property type="evidence" value="ECO:0007669"/>
    <property type="project" value="TreeGrafter"/>
</dbReference>
<dbReference type="PANTHER" id="PTHR10363:SF2">
    <property type="entry name" value="BLEOMYCIN HYDROLASE"/>
    <property type="match status" value="1"/>
</dbReference>
<dbReference type="InterPro" id="IPR004134">
    <property type="entry name" value="Peptidase_C1B"/>
</dbReference>
<dbReference type="EMBL" id="OU895878">
    <property type="protein sequence ID" value="CAG9802961.1"/>
    <property type="molecule type" value="Genomic_DNA"/>
</dbReference>
<keyword evidence="6" id="KW-0862">Zinc</keyword>
<gene>
    <name evidence="10" type="ORF">CHIRRI_LOCUS5866</name>
</gene>
<dbReference type="InterPro" id="IPR006612">
    <property type="entry name" value="THAP_Znf"/>
</dbReference>
<dbReference type="Pfam" id="PF05485">
    <property type="entry name" value="THAP"/>
    <property type="match status" value="1"/>
</dbReference>
<evidence type="ECO:0000259" key="9">
    <source>
        <dbReference type="PROSITE" id="PS50950"/>
    </source>
</evidence>
<dbReference type="Pfam" id="PF03051">
    <property type="entry name" value="Peptidase_C1_2"/>
    <property type="match status" value="1"/>
</dbReference>
<evidence type="ECO:0000313" key="11">
    <source>
        <dbReference type="Proteomes" id="UP001153620"/>
    </source>
</evidence>
<dbReference type="Proteomes" id="UP001153620">
    <property type="component" value="Chromosome 2"/>
</dbReference>
<keyword evidence="1" id="KW-0645">Protease</keyword>
<dbReference type="PANTHER" id="PTHR10363">
    <property type="entry name" value="BLEOMYCIN HYDROLASE"/>
    <property type="match status" value="1"/>
</dbReference>
<evidence type="ECO:0000256" key="5">
    <source>
        <dbReference type="ARBA" id="ARBA00022807"/>
    </source>
</evidence>
<evidence type="ECO:0000256" key="1">
    <source>
        <dbReference type="ARBA" id="ARBA00022670"/>
    </source>
</evidence>
<dbReference type="Gene3D" id="3.90.70.10">
    <property type="entry name" value="Cysteine proteinases"/>
    <property type="match status" value="1"/>
</dbReference>
<feature type="domain" description="THAP-type" evidence="9">
    <location>
        <begin position="1"/>
        <end position="85"/>
    </location>
</feature>
<evidence type="ECO:0000313" key="10">
    <source>
        <dbReference type="EMBL" id="CAG9802961.1"/>
    </source>
</evidence>
<evidence type="ECO:0000256" key="8">
    <source>
        <dbReference type="PROSITE-ProRule" id="PRU00309"/>
    </source>
</evidence>
<evidence type="ECO:0000256" key="2">
    <source>
        <dbReference type="ARBA" id="ARBA00022723"/>
    </source>
</evidence>
<dbReference type="SMART" id="SM00692">
    <property type="entry name" value="DM3"/>
    <property type="match status" value="1"/>
</dbReference>
<sequence>MSCAVPECQQLKQSSEKVSLHLFPDPRKDPKRHLKWIKAINSERIFKFDPSVVFKRFRVCRNHFSKNCFNGDCKKLLLNAVPTLNINSRKVNLKSYYYYEEKILQMLKTNSVDIEEDSLKIISLDDIQMLSEPIETEKLWNNIEVDKDTADNDESEFVLMEVEKHDNQAQYTIVMPSSENAVNPNLLKYSSNIGKASLMQENTDITPFNKNKLKQIQAAFNSDPKNLLAQNICSKMSVFDAAMLAENTQFYSHEIDLKISENIENFHWSYTLLAVLKMPFMKKFNLIDFEFSQGHFLYHENVERCYSYLSNLATILKSNDKNDRLMSFLLDDPLKEGGRWSIFASIINKYGLMPKEAFKCHISSDKVKNMTRILNTKLRDYSKQLLHLASKNMNTNVIIDLKMVEICNIISLCIGTPPDNFHWSCHNTNNVLTPIEFYEQHVKTIINVDDAYSLINDPRPSLKYQNLYTTAYSDIIIGGNKMLSNNQPTEVLIDAISKSIINEEPVLAICSLNGLNDFKLKNFHMLCDIKVYSSMDKSNKIELRDFSENIAMIITGISTDSNGNLEKLRLEHFKDGQKIITSISKNCFNELVLEIIINKKFLSDYVKCVYDLTPIVLSTYDPLSNLFI</sequence>
<reference evidence="10" key="2">
    <citation type="submission" date="2022-10" db="EMBL/GenBank/DDBJ databases">
        <authorList>
            <consortium name="ENA_rothamsted_submissions"/>
            <consortium name="culmorum"/>
            <person name="King R."/>
        </authorList>
    </citation>
    <scope>NUCLEOTIDE SEQUENCE</scope>
</reference>
<keyword evidence="5" id="KW-0788">Thiol protease</keyword>
<dbReference type="GO" id="GO:0006508">
    <property type="term" value="P:proteolysis"/>
    <property type="evidence" value="ECO:0007669"/>
    <property type="project" value="UniProtKB-KW"/>
</dbReference>
<dbReference type="GO" id="GO:0009636">
    <property type="term" value="P:response to toxic substance"/>
    <property type="evidence" value="ECO:0007669"/>
    <property type="project" value="TreeGrafter"/>
</dbReference>
<dbReference type="SMART" id="SM00980">
    <property type="entry name" value="THAP"/>
    <property type="match status" value="1"/>
</dbReference>
<dbReference type="SUPFAM" id="SSF54001">
    <property type="entry name" value="Cysteine proteinases"/>
    <property type="match status" value="1"/>
</dbReference>
<keyword evidence="11" id="KW-1185">Reference proteome</keyword>
<evidence type="ECO:0000256" key="3">
    <source>
        <dbReference type="ARBA" id="ARBA00022771"/>
    </source>
</evidence>
<dbReference type="OrthoDB" id="7614621at2759"/>